<keyword evidence="2 5" id="KW-0238">DNA-binding</keyword>
<evidence type="ECO:0000313" key="8">
    <source>
        <dbReference type="EMBL" id="BCN94318.1"/>
    </source>
</evidence>
<dbReference type="Pfam" id="PF00072">
    <property type="entry name" value="Response_reg"/>
    <property type="match status" value="1"/>
</dbReference>
<dbReference type="InterPro" id="IPR011006">
    <property type="entry name" value="CheY-like_superfamily"/>
</dbReference>
<protein>
    <submittedName>
        <fullName evidence="8">Regulatory protein VirG</fullName>
    </submittedName>
</protein>
<dbReference type="InterPro" id="IPR039420">
    <property type="entry name" value="WalR-like"/>
</dbReference>
<name>A0ABN6CZ20_9GAMM</name>
<dbReference type="RefSeq" id="WP_237261783.1">
    <property type="nucleotide sequence ID" value="NZ_AP024202.1"/>
</dbReference>
<dbReference type="SUPFAM" id="SSF46894">
    <property type="entry name" value="C-terminal effector domain of the bipartite response regulators"/>
    <property type="match status" value="1"/>
</dbReference>
<reference evidence="8" key="1">
    <citation type="journal article" date="2022" name="Arch. Microbiol.">
        <title>Thiomicrorhabdus immobilis sp. nov., a mesophilic sulfur-oxidizing bacterium isolated from sediment of a brackish lake in northern Japan.</title>
        <authorList>
            <person name="Kojima H."/>
            <person name="Mochizuki J."/>
            <person name="Kanda M."/>
            <person name="Watanabe T."/>
            <person name="Fukui M."/>
        </authorList>
    </citation>
    <scope>NUCLEOTIDE SEQUENCE</scope>
    <source>
        <strain evidence="8">Am19</strain>
    </source>
</reference>
<dbReference type="SUPFAM" id="SSF52172">
    <property type="entry name" value="CheY-like"/>
    <property type="match status" value="1"/>
</dbReference>
<dbReference type="PANTHER" id="PTHR48111">
    <property type="entry name" value="REGULATOR OF RPOS"/>
    <property type="match status" value="1"/>
</dbReference>
<gene>
    <name evidence="8" type="primary">virG</name>
    <name evidence="8" type="ORF">THMIRHAM_21030</name>
</gene>
<evidence type="ECO:0000259" key="6">
    <source>
        <dbReference type="PROSITE" id="PS50110"/>
    </source>
</evidence>
<dbReference type="InterPro" id="IPR016032">
    <property type="entry name" value="Sig_transdc_resp-reg_C-effctor"/>
</dbReference>
<keyword evidence="4" id="KW-0597">Phosphoprotein</keyword>
<dbReference type="CDD" id="cd00383">
    <property type="entry name" value="trans_reg_C"/>
    <property type="match status" value="1"/>
</dbReference>
<dbReference type="Gene3D" id="1.10.10.10">
    <property type="entry name" value="Winged helix-like DNA-binding domain superfamily/Winged helix DNA-binding domain"/>
    <property type="match status" value="1"/>
</dbReference>
<evidence type="ECO:0000256" key="4">
    <source>
        <dbReference type="PROSITE-ProRule" id="PRU00169"/>
    </source>
</evidence>
<feature type="domain" description="Response regulatory" evidence="6">
    <location>
        <begin position="5"/>
        <end position="118"/>
    </location>
</feature>
<accession>A0ABN6CZ20</accession>
<feature type="domain" description="OmpR/PhoB-type" evidence="7">
    <location>
        <begin position="120"/>
        <end position="227"/>
    </location>
</feature>
<dbReference type="EMBL" id="AP024202">
    <property type="protein sequence ID" value="BCN94318.1"/>
    <property type="molecule type" value="Genomic_DNA"/>
</dbReference>
<dbReference type="PANTHER" id="PTHR48111:SF67">
    <property type="entry name" value="TRANSCRIPTIONAL REGULATORY PROTEIN TCTD"/>
    <property type="match status" value="1"/>
</dbReference>
<evidence type="ECO:0000313" key="9">
    <source>
        <dbReference type="Proteomes" id="UP001054820"/>
    </source>
</evidence>
<dbReference type="Gene3D" id="3.40.50.2300">
    <property type="match status" value="1"/>
</dbReference>
<dbReference type="PROSITE" id="PS51755">
    <property type="entry name" value="OMPR_PHOB"/>
    <property type="match status" value="1"/>
</dbReference>
<organism evidence="8 9">
    <name type="scientific">Thiomicrorhabdus immobilis</name>
    <dbReference type="NCBI Taxonomy" id="2791037"/>
    <lineage>
        <taxon>Bacteria</taxon>
        <taxon>Pseudomonadati</taxon>
        <taxon>Pseudomonadota</taxon>
        <taxon>Gammaproteobacteria</taxon>
        <taxon>Thiotrichales</taxon>
        <taxon>Piscirickettsiaceae</taxon>
        <taxon>Thiomicrorhabdus</taxon>
    </lineage>
</organism>
<dbReference type="InterPro" id="IPR001789">
    <property type="entry name" value="Sig_transdc_resp-reg_receiver"/>
</dbReference>
<dbReference type="PROSITE" id="PS50110">
    <property type="entry name" value="RESPONSE_REGULATORY"/>
    <property type="match status" value="1"/>
</dbReference>
<keyword evidence="3" id="KW-0804">Transcription</keyword>
<feature type="modified residue" description="4-aspartylphosphate" evidence="4">
    <location>
        <position position="54"/>
    </location>
</feature>
<dbReference type="SMART" id="SM00448">
    <property type="entry name" value="REC"/>
    <property type="match status" value="1"/>
</dbReference>
<dbReference type="Pfam" id="PF00486">
    <property type="entry name" value="Trans_reg_C"/>
    <property type="match status" value="1"/>
</dbReference>
<sequence>MKGVTVLVIEDEVELRDAVVTYLNLEDAFAVGVSNLQNAQKWLAKNSPDVVVLDLNLEGDDGMEWLKTKPLPEEASIIITSARGEVVERVQGFKLGVDSYLIKPIALEELVAIIRNVQHKKQVVIPKKNEAVWMLNTLDWTLKNRYHAEHIKLTKLEEMVVNRLAIMPGKSVSKKELIIALNKKEDSYDLRSLEVLIRRLRQKIETVSGDKTKPIKTIHSIGYSFIEPIDIV</sequence>
<dbReference type="Proteomes" id="UP001054820">
    <property type="component" value="Chromosome"/>
</dbReference>
<evidence type="ECO:0000256" key="1">
    <source>
        <dbReference type="ARBA" id="ARBA00023015"/>
    </source>
</evidence>
<evidence type="ECO:0000256" key="5">
    <source>
        <dbReference type="PROSITE-ProRule" id="PRU01091"/>
    </source>
</evidence>
<keyword evidence="1" id="KW-0805">Transcription regulation</keyword>
<dbReference type="InterPro" id="IPR001867">
    <property type="entry name" value="OmpR/PhoB-type_DNA-bd"/>
</dbReference>
<evidence type="ECO:0000256" key="2">
    <source>
        <dbReference type="ARBA" id="ARBA00023125"/>
    </source>
</evidence>
<dbReference type="InterPro" id="IPR036388">
    <property type="entry name" value="WH-like_DNA-bd_sf"/>
</dbReference>
<feature type="DNA-binding region" description="OmpR/PhoB-type" evidence="5">
    <location>
        <begin position="120"/>
        <end position="227"/>
    </location>
</feature>
<keyword evidence="9" id="KW-1185">Reference proteome</keyword>
<proteinExistence type="predicted"/>
<evidence type="ECO:0000256" key="3">
    <source>
        <dbReference type="ARBA" id="ARBA00023163"/>
    </source>
</evidence>
<evidence type="ECO:0000259" key="7">
    <source>
        <dbReference type="PROSITE" id="PS51755"/>
    </source>
</evidence>
<dbReference type="SMART" id="SM00862">
    <property type="entry name" value="Trans_reg_C"/>
    <property type="match status" value="1"/>
</dbReference>